<dbReference type="EMBL" id="JAUTXU010000089">
    <property type="protein sequence ID" value="KAK3709809.1"/>
    <property type="molecule type" value="Genomic_DNA"/>
</dbReference>
<accession>A0ACC3N749</accession>
<dbReference type="Proteomes" id="UP001281147">
    <property type="component" value="Unassembled WGS sequence"/>
</dbReference>
<evidence type="ECO:0000313" key="1">
    <source>
        <dbReference type="EMBL" id="KAK3709809.1"/>
    </source>
</evidence>
<protein>
    <submittedName>
        <fullName evidence="1">Uncharacterized protein</fullName>
    </submittedName>
</protein>
<sequence length="122" mass="12592">MQLSSSVLLLLAATSQICAALPAALPTTTPHPAPENLPPPRKGPIPQTTRVVEGQALESKHPLPKPSPTGPAVAEGSEASGCLPLPWICLSGTTVGQREETIHELEEMGSPTDLGAIYGQEG</sequence>
<comment type="caution">
    <text evidence="1">The sequence shown here is derived from an EMBL/GenBank/DDBJ whole genome shotgun (WGS) entry which is preliminary data.</text>
</comment>
<organism evidence="1 2">
    <name type="scientific">Vermiconidia calcicola</name>
    <dbReference type="NCBI Taxonomy" id="1690605"/>
    <lineage>
        <taxon>Eukaryota</taxon>
        <taxon>Fungi</taxon>
        <taxon>Dikarya</taxon>
        <taxon>Ascomycota</taxon>
        <taxon>Pezizomycotina</taxon>
        <taxon>Dothideomycetes</taxon>
        <taxon>Dothideomycetidae</taxon>
        <taxon>Mycosphaerellales</taxon>
        <taxon>Extremaceae</taxon>
        <taxon>Vermiconidia</taxon>
    </lineage>
</organism>
<reference evidence="1" key="1">
    <citation type="submission" date="2023-07" db="EMBL/GenBank/DDBJ databases">
        <title>Black Yeasts Isolated from many extreme environments.</title>
        <authorList>
            <person name="Coleine C."/>
            <person name="Stajich J.E."/>
            <person name="Selbmann L."/>
        </authorList>
    </citation>
    <scope>NUCLEOTIDE SEQUENCE</scope>
    <source>
        <strain evidence="1">CCFEE 5714</strain>
    </source>
</reference>
<keyword evidence="2" id="KW-1185">Reference proteome</keyword>
<proteinExistence type="predicted"/>
<evidence type="ECO:0000313" key="2">
    <source>
        <dbReference type="Proteomes" id="UP001281147"/>
    </source>
</evidence>
<name>A0ACC3N749_9PEZI</name>
<gene>
    <name evidence="1" type="ORF">LTR37_010637</name>
</gene>